<dbReference type="SUPFAM" id="SSF48317">
    <property type="entry name" value="Acid phosphatase/Vanadium-dependent haloperoxidase"/>
    <property type="match status" value="1"/>
</dbReference>
<gene>
    <name evidence="3" type="ORF">I215_02388</name>
</gene>
<dbReference type="Proteomes" id="UP000007364">
    <property type="component" value="Unassembled WGS sequence"/>
</dbReference>
<dbReference type="OrthoDB" id="9789113at2"/>
<dbReference type="eggNOG" id="COG0671">
    <property type="taxonomic scope" value="Bacteria"/>
</dbReference>
<dbReference type="AlphaFoldDB" id="K2PY46"/>
<evidence type="ECO:0000313" key="3">
    <source>
        <dbReference type="EMBL" id="EKF56334.1"/>
    </source>
</evidence>
<feature type="domain" description="Phosphatidic acid phosphatase type 2/haloperoxidase" evidence="2">
    <location>
        <begin position="59"/>
        <end position="176"/>
    </location>
</feature>
<dbReference type="Gene3D" id="1.20.144.10">
    <property type="entry name" value="Phosphatidic acid phosphatase type 2/haloperoxidase"/>
    <property type="match status" value="1"/>
</dbReference>
<dbReference type="InterPro" id="IPR036938">
    <property type="entry name" value="PAP2/HPO_sf"/>
</dbReference>
<keyword evidence="4" id="KW-1185">Reference proteome</keyword>
<feature type="transmembrane region" description="Helical" evidence="1">
    <location>
        <begin position="56"/>
        <end position="74"/>
    </location>
</feature>
<name>K2PY46_9FLAO</name>
<protein>
    <submittedName>
        <fullName evidence="3">Phosphoesterase PA-phosphatase-like protein</fullName>
    </submittedName>
</protein>
<evidence type="ECO:0000256" key="1">
    <source>
        <dbReference type="SAM" id="Phobius"/>
    </source>
</evidence>
<feature type="transmembrane region" description="Helical" evidence="1">
    <location>
        <begin position="26"/>
        <end position="49"/>
    </location>
</feature>
<keyword evidence="1" id="KW-0472">Membrane</keyword>
<evidence type="ECO:0000313" key="4">
    <source>
        <dbReference type="Proteomes" id="UP000007364"/>
    </source>
</evidence>
<accession>K2PY46</accession>
<feature type="transmembrane region" description="Helical" evidence="1">
    <location>
        <begin position="161"/>
        <end position="179"/>
    </location>
</feature>
<organism evidence="3 4">
    <name type="scientific">Galbibacter marinus</name>
    <dbReference type="NCBI Taxonomy" id="555500"/>
    <lineage>
        <taxon>Bacteria</taxon>
        <taxon>Pseudomonadati</taxon>
        <taxon>Bacteroidota</taxon>
        <taxon>Flavobacteriia</taxon>
        <taxon>Flavobacteriales</taxon>
        <taxon>Flavobacteriaceae</taxon>
        <taxon>Galbibacter</taxon>
    </lineage>
</organism>
<evidence type="ECO:0000259" key="2">
    <source>
        <dbReference type="SMART" id="SM00014"/>
    </source>
</evidence>
<comment type="caution">
    <text evidence="3">The sequence shown here is derived from an EMBL/GenBank/DDBJ whole genome shotgun (WGS) entry which is preliminary data.</text>
</comment>
<dbReference type="RefSeq" id="WP_008990353.1">
    <property type="nucleotide sequence ID" value="NZ_AMSG01000002.1"/>
</dbReference>
<dbReference type="PANTHER" id="PTHR14969:SF13">
    <property type="entry name" value="AT30094P"/>
    <property type="match status" value="1"/>
</dbReference>
<sequence>METLINLDQELFLFLNGLGTSSWDGFWMFMTNKWSSIPLYVFLLILCFIKLKWKKTLLILVLVALMVTVSDQLSNVFKYGLERLRPCHDGLIESQMRLVKSYCGGEFGYFSAHASNSFVVVTFFSLIFRRIFNWLPFLLIIWGMTVAYSRIYIGVHYPLDVITGITFGMLIGLVFYTLYQWITKRFSLV</sequence>
<feature type="transmembrane region" description="Helical" evidence="1">
    <location>
        <begin position="135"/>
        <end position="155"/>
    </location>
</feature>
<dbReference type="Pfam" id="PF01569">
    <property type="entry name" value="PAP2"/>
    <property type="match status" value="1"/>
</dbReference>
<dbReference type="CDD" id="cd03395">
    <property type="entry name" value="PAP2_like_4"/>
    <property type="match status" value="1"/>
</dbReference>
<dbReference type="STRING" id="555500.I215_02388"/>
<keyword evidence="1" id="KW-1133">Transmembrane helix</keyword>
<dbReference type="PANTHER" id="PTHR14969">
    <property type="entry name" value="SPHINGOSINE-1-PHOSPHATE PHOSPHOHYDROLASE"/>
    <property type="match status" value="1"/>
</dbReference>
<proteinExistence type="predicted"/>
<dbReference type="PATRIC" id="fig|555500.3.peg.497"/>
<dbReference type="SMART" id="SM00014">
    <property type="entry name" value="acidPPc"/>
    <property type="match status" value="1"/>
</dbReference>
<reference evidence="3 4" key="1">
    <citation type="journal article" date="2012" name="J. Bacteriol.">
        <title>Genome Sequence of Galbibacter marinum Type Strain ck-I2-15.</title>
        <authorList>
            <person name="Lai Q."/>
            <person name="Li C."/>
            <person name="Shao Z."/>
        </authorList>
    </citation>
    <scope>NUCLEOTIDE SEQUENCE [LARGE SCALE GENOMIC DNA]</scope>
    <source>
        <strain evidence="4">ck-I2-15</strain>
    </source>
</reference>
<dbReference type="InterPro" id="IPR000326">
    <property type="entry name" value="PAP2/HPO"/>
</dbReference>
<feature type="transmembrane region" description="Helical" evidence="1">
    <location>
        <begin position="107"/>
        <end position="128"/>
    </location>
</feature>
<keyword evidence="1" id="KW-0812">Transmembrane</keyword>
<dbReference type="EMBL" id="AMSG01000002">
    <property type="protein sequence ID" value="EKF56334.1"/>
    <property type="molecule type" value="Genomic_DNA"/>
</dbReference>
<dbReference type="GO" id="GO:0042392">
    <property type="term" value="F:sphingosine-1-phosphate phosphatase activity"/>
    <property type="evidence" value="ECO:0007669"/>
    <property type="project" value="TreeGrafter"/>
</dbReference>